<evidence type="ECO:0000313" key="5">
    <source>
        <dbReference type="Proteomes" id="UP000305792"/>
    </source>
</evidence>
<dbReference type="Pfam" id="PF00553">
    <property type="entry name" value="CBM_2"/>
    <property type="match status" value="1"/>
</dbReference>
<name>A0A4S8PJ38_9ACTN</name>
<dbReference type="GO" id="GO:0004553">
    <property type="term" value="F:hydrolase activity, hydrolyzing O-glycosyl compounds"/>
    <property type="evidence" value="ECO:0007669"/>
    <property type="project" value="InterPro"/>
</dbReference>
<dbReference type="SUPFAM" id="SSF49384">
    <property type="entry name" value="Carbohydrate-binding domain"/>
    <property type="match status" value="1"/>
</dbReference>
<dbReference type="Proteomes" id="UP000305792">
    <property type="component" value="Unassembled WGS sequence"/>
</dbReference>
<dbReference type="RefSeq" id="WP_136528551.1">
    <property type="nucleotide sequence ID" value="NZ_STGX01000003.1"/>
</dbReference>
<dbReference type="GO" id="GO:0005975">
    <property type="term" value="P:carbohydrate metabolic process"/>
    <property type="evidence" value="ECO:0007669"/>
    <property type="project" value="InterPro"/>
</dbReference>
<dbReference type="Gene3D" id="2.60.40.290">
    <property type="match status" value="1"/>
</dbReference>
<dbReference type="EMBL" id="STGX01000003">
    <property type="protein sequence ID" value="THV30687.1"/>
    <property type="molecule type" value="Genomic_DNA"/>
</dbReference>
<protein>
    <recommendedName>
        <fullName evidence="3">CBM2 domain-containing protein</fullName>
    </recommendedName>
</protein>
<evidence type="ECO:0000313" key="4">
    <source>
        <dbReference type="EMBL" id="THV30687.1"/>
    </source>
</evidence>
<evidence type="ECO:0000259" key="3">
    <source>
        <dbReference type="PROSITE" id="PS51173"/>
    </source>
</evidence>
<accession>A0A4S8PJ38</accession>
<feature type="region of interest" description="Disordered" evidence="1">
    <location>
        <begin position="133"/>
        <end position="164"/>
    </location>
</feature>
<keyword evidence="5" id="KW-1185">Reference proteome</keyword>
<comment type="caution">
    <text evidence="4">The sequence shown here is derived from an EMBL/GenBank/DDBJ whole genome shotgun (WGS) entry which is preliminary data.</text>
</comment>
<keyword evidence="2" id="KW-0732">Signal</keyword>
<evidence type="ECO:0000256" key="1">
    <source>
        <dbReference type="SAM" id="MobiDB-lite"/>
    </source>
</evidence>
<evidence type="ECO:0000256" key="2">
    <source>
        <dbReference type="SAM" id="SignalP"/>
    </source>
</evidence>
<proteinExistence type="predicted"/>
<reference evidence="4 5" key="1">
    <citation type="journal article" date="2018" name="Int. J. Syst. Evol. Microbiol.">
        <title>Glycomyces paridis sp. nov., isolated from the medicinal plant Paris polyphylla.</title>
        <authorList>
            <person name="Fang X.M."/>
            <person name="Bai J.L."/>
            <person name="Su J."/>
            <person name="Zhao L.L."/>
            <person name="Liu H.Y."/>
            <person name="Ma B.P."/>
            <person name="Zhang Y.Q."/>
            <person name="Yu L.Y."/>
        </authorList>
    </citation>
    <scope>NUCLEOTIDE SEQUENCE [LARGE SCALE GENOMIC DNA]</scope>
    <source>
        <strain evidence="4 5">CPCC 204357</strain>
    </source>
</reference>
<sequence>MHGIRRRKRLGIASAAVVALGASAVSVVSAGQAFAEEGCEVDYTVVSEWGGGFQANVTITAGEAINGWEIAWTFPAGTSVSSAWNVDWNVSGGRFTGSDVGWNAAIGSGQSREVFGFIGSGSSAAPGQISINGDVCDGQVDPEPTTSGPDPDPGNPEWGQGLPPADAELSRAYQLIQESDPKGYEPRSGECSNEVHARYWTYGPDGKVYPTWHPTRDASGCSFGHEHGDDPRESPLFGESGFPPFGYVSEVQVDSLPEHSHRHEDHVGHKILVENVDVIQGDNGTSFFPPQGAVLAGCDILLKIHQGTHSPDAFKNNVHELIANIKCNANGQTVQADFAMLMPFGEAGGFSPSECPGFGGQRVEVGTPVPADSPSEFVTPGRLIAETGCIDAIRRGDTHNDPLFPTPQPFNVSDMDDFWFGNSQVSGAGVNFSMSPLFYVVDSQRYYDPSLPNGLGRVLDLCYEPDLLGGPNCDEALQAGGGQRLQWDDPRSPFKGALREYRPGGFSLQASGSSTVYTDAYGDNASATPFDGSIEQRFSGSTSGANWYVRGATRDWDDGTVHSPN</sequence>
<gene>
    <name evidence="4" type="ORF">E9998_04690</name>
</gene>
<dbReference type="InterPro" id="IPR006311">
    <property type="entry name" value="TAT_signal"/>
</dbReference>
<dbReference type="SMART" id="SM00637">
    <property type="entry name" value="CBD_II"/>
    <property type="match status" value="1"/>
</dbReference>
<dbReference type="AlphaFoldDB" id="A0A4S8PJ38"/>
<feature type="signal peptide" evidence="2">
    <location>
        <begin position="1"/>
        <end position="35"/>
    </location>
</feature>
<dbReference type="InterPro" id="IPR012291">
    <property type="entry name" value="CBM2_carb-bd_dom_sf"/>
</dbReference>
<dbReference type="PROSITE" id="PS51318">
    <property type="entry name" value="TAT"/>
    <property type="match status" value="1"/>
</dbReference>
<feature type="chain" id="PRO_5021028893" description="CBM2 domain-containing protein" evidence="2">
    <location>
        <begin position="36"/>
        <end position="565"/>
    </location>
</feature>
<feature type="domain" description="CBM2" evidence="3">
    <location>
        <begin position="32"/>
        <end position="139"/>
    </location>
</feature>
<dbReference type="InterPro" id="IPR001919">
    <property type="entry name" value="CBD2"/>
</dbReference>
<dbReference type="GO" id="GO:0030247">
    <property type="term" value="F:polysaccharide binding"/>
    <property type="evidence" value="ECO:0007669"/>
    <property type="project" value="UniProtKB-UniRule"/>
</dbReference>
<organism evidence="4 5">
    <name type="scientific">Glycomyces paridis</name>
    <dbReference type="NCBI Taxonomy" id="2126555"/>
    <lineage>
        <taxon>Bacteria</taxon>
        <taxon>Bacillati</taxon>
        <taxon>Actinomycetota</taxon>
        <taxon>Actinomycetes</taxon>
        <taxon>Glycomycetales</taxon>
        <taxon>Glycomycetaceae</taxon>
        <taxon>Glycomyces</taxon>
    </lineage>
</organism>
<dbReference type="PROSITE" id="PS51173">
    <property type="entry name" value="CBM2"/>
    <property type="match status" value="1"/>
</dbReference>
<dbReference type="InterPro" id="IPR008965">
    <property type="entry name" value="CBM2/CBM3_carb-bd_dom_sf"/>
</dbReference>